<keyword evidence="4" id="KW-1185">Reference proteome</keyword>
<proteinExistence type="predicted"/>
<dbReference type="EMBL" id="CAJNOL010012114">
    <property type="protein sequence ID" value="CAF1658518.1"/>
    <property type="molecule type" value="Genomic_DNA"/>
</dbReference>
<dbReference type="AlphaFoldDB" id="A0A815TND5"/>
<dbReference type="Proteomes" id="UP000663854">
    <property type="component" value="Unassembled WGS sequence"/>
</dbReference>
<gene>
    <name evidence="2" type="ORF">JXQ802_LOCUS55674</name>
    <name evidence="1" type="ORF">PYM288_LOCUS39138</name>
</gene>
<name>A0A815TND5_9BILA</name>
<organism evidence="1 3">
    <name type="scientific">Rotaria sordida</name>
    <dbReference type="NCBI Taxonomy" id="392033"/>
    <lineage>
        <taxon>Eukaryota</taxon>
        <taxon>Metazoa</taxon>
        <taxon>Spiralia</taxon>
        <taxon>Gnathifera</taxon>
        <taxon>Rotifera</taxon>
        <taxon>Eurotatoria</taxon>
        <taxon>Bdelloidea</taxon>
        <taxon>Philodinida</taxon>
        <taxon>Philodinidae</taxon>
        <taxon>Rotaria</taxon>
    </lineage>
</organism>
<protein>
    <submittedName>
        <fullName evidence="1">Uncharacterized protein</fullName>
    </submittedName>
</protein>
<sequence>MATTCMARTRMNDAGSIPTHACDFNSCNGEAEAGFDECNLQNIRRVNRYEFCIDQRNTLLRSCLDVRMHDCINIGK</sequence>
<accession>A0A815TND5</accession>
<dbReference type="EMBL" id="CAJNOH010010298">
    <property type="protein sequence ID" value="CAF1510908.1"/>
    <property type="molecule type" value="Genomic_DNA"/>
</dbReference>
<evidence type="ECO:0000313" key="2">
    <source>
        <dbReference type="EMBL" id="CAF1658518.1"/>
    </source>
</evidence>
<reference evidence="1" key="1">
    <citation type="submission" date="2021-02" db="EMBL/GenBank/DDBJ databases">
        <authorList>
            <person name="Nowell W R."/>
        </authorList>
    </citation>
    <scope>NUCLEOTIDE SEQUENCE</scope>
</reference>
<dbReference type="Proteomes" id="UP000663870">
    <property type="component" value="Unassembled WGS sequence"/>
</dbReference>
<comment type="caution">
    <text evidence="1">The sequence shown here is derived from an EMBL/GenBank/DDBJ whole genome shotgun (WGS) entry which is preliminary data.</text>
</comment>
<evidence type="ECO:0000313" key="1">
    <source>
        <dbReference type="EMBL" id="CAF1510908.1"/>
    </source>
</evidence>
<evidence type="ECO:0000313" key="4">
    <source>
        <dbReference type="Proteomes" id="UP000663870"/>
    </source>
</evidence>
<evidence type="ECO:0000313" key="3">
    <source>
        <dbReference type="Proteomes" id="UP000663854"/>
    </source>
</evidence>